<dbReference type="InterPro" id="IPR053044">
    <property type="entry name" value="Metallo-hydrolase/TatD-type"/>
</dbReference>
<evidence type="ECO:0000256" key="1">
    <source>
        <dbReference type="SAM" id="MobiDB-lite"/>
    </source>
</evidence>
<evidence type="ECO:0008006" key="4">
    <source>
        <dbReference type="Google" id="ProtNLM"/>
    </source>
</evidence>
<name>A0A0A1SJI8_9HYPO</name>
<protein>
    <recommendedName>
        <fullName evidence="4">Cut9 interacting protein Scn1</fullName>
    </recommendedName>
</protein>
<evidence type="ECO:0000313" key="3">
    <source>
        <dbReference type="Proteomes" id="UP000039046"/>
    </source>
</evidence>
<dbReference type="EMBL" id="CDHN01000001">
    <property type="protein sequence ID" value="CEJ80363.1"/>
    <property type="molecule type" value="Genomic_DNA"/>
</dbReference>
<dbReference type="Gene3D" id="3.20.20.140">
    <property type="entry name" value="Metal-dependent hydrolases"/>
    <property type="match status" value="1"/>
</dbReference>
<dbReference type="Proteomes" id="UP000039046">
    <property type="component" value="Unassembled WGS sequence"/>
</dbReference>
<feature type="region of interest" description="Disordered" evidence="1">
    <location>
        <begin position="189"/>
        <end position="209"/>
    </location>
</feature>
<reference evidence="2 3" key="1">
    <citation type="journal article" date="2015" name="Genome Announc.">
        <title>Draft Genome Sequence and Gene Annotation of the Entomopathogenic Fungus Verticillium hemipterigenum.</title>
        <authorList>
            <person name="Horn F."/>
            <person name="Habel A."/>
            <person name="Scharf D.H."/>
            <person name="Dworschak J."/>
            <person name="Brakhage A.A."/>
            <person name="Guthke R."/>
            <person name="Hertweck C."/>
            <person name="Linde J."/>
        </authorList>
    </citation>
    <scope>NUCLEOTIDE SEQUENCE [LARGE SCALE GENOMIC DNA]</scope>
</reference>
<dbReference type="Pfam" id="PF01026">
    <property type="entry name" value="TatD_DNase"/>
    <property type="match status" value="1"/>
</dbReference>
<sequence>MCQSSQSPDAKPSESFPFHIPTYDAHCHPTDNMASMAALSTMKAAAMIIMATRSQDQQLVADVTQSHGIKSIDELASLKQAQPSSSCNLIPAFGWHPWFSHQLYDDTTAATPTYNPSNTTDKDAIFQAKCAHYRAVLQPPPEDDSFIASLPDPSPLSTLINDTRARLAAHPVAIVGEIGLDKPFRLPQQWDPSKLEDRDPSITPGTREGRLLSPYRVDMAHQQAILTAQLQLAGEMNRPVSVHGVQAPGILFDTISKTWIGFERHIPSRRERRLVAPGAEDFSSSSDDEDDEILARLKPKSKPSQSKSPYAPRVCLHSYSGSAAVLSQWMRPTNPADVYVSFSSAVNLGSESVRARIDDVIRAVPDDRVLVESDLDCAGDAMDAALDVMYRRVCAAKGWTLEDGVARIASNFEAFVFGKQK</sequence>
<dbReference type="PANTHER" id="PTHR47345">
    <property type="entry name" value="CUT9-INTERACTING PROTEIN SCN1"/>
    <property type="match status" value="1"/>
</dbReference>
<proteinExistence type="predicted"/>
<dbReference type="AlphaFoldDB" id="A0A0A1SJI8"/>
<dbReference type="InterPro" id="IPR032466">
    <property type="entry name" value="Metal_Hydrolase"/>
</dbReference>
<organism evidence="2 3">
    <name type="scientific">[Torrubiella] hemipterigena</name>
    <dbReference type="NCBI Taxonomy" id="1531966"/>
    <lineage>
        <taxon>Eukaryota</taxon>
        <taxon>Fungi</taxon>
        <taxon>Dikarya</taxon>
        <taxon>Ascomycota</taxon>
        <taxon>Pezizomycotina</taxon>
        <taxon>Sordariomycetes</taxon>
        <taxon>Hypocreomycetidae</taxon>
        <taxon>Hypocreales</taxon>
        <taxon>Clavicipitaceae</taxon>
        <taxon>Clavicipitaceae incertae sedis</taxon>
        <taxon>'Torrubiella' clade</taxon>
    </lineage>
</organism>
<dbReference type="SUPFAM" id="SSF51556">
    <property type="entry name" value="Metallo-dependent hydrolases"/>
    <property type="match status" value="1"/>
</dbReference>
<gene>
    <name evidence="2" type="ORF">VHEMI00548</name>
</gene>
<keyword evidence="3" id="KW-1185">Reference proteome</keyword>
<evidence type="ECO:0000313" key="2">
    <source>
        <dbReference type="EMBL" id="CEJ80363.1"/>
    </source>
</evidence>
<dbReference type="PANTHER" id="PTHR47345:SF1">
    <property type="entry name" value="CUT9-INTERACTING PROTEIN SCN1"/>
    <property type="match status" value="1"/>
</dbReference>
<dbReference type="HOGENOM" id="CLU_031506_3_0_1"/>
<dbReference type="GO" id="GO:0016788">
    <property type="term" value="F:hydrolase activity, acting on ester bonds"/>
    <property type="evidence" value="ECO:0007669"/>
    <property type="project" value="InterPro"/>
</dbReference>
<accession>A0A0A1SJI8</accession>
<dbReference type="InterPro" id="IPR001130">
    <property type="entry name" value="TatD-like"/>
</dbReference>